<dbReference type="GO" id="GO:0001664">
    <property type="term" value="F:G protein-coupled receptor binding"/>
    <property type="evidence" value="ECO:0007669"/>
    <property type="project" value="TreeGrafter"/>
</dbReference>
<feature type="compositionally biased region" description="Low complexity" evidence="1">
    <location>
        <begin position="54"/>
        <end position="66"/>
    </location>
</feature>
<evidence type="ECO:0000313" key="2">
    <source>
        <dbReference type="EMBL" id="CAD7247648.1"/>
    </source>
</evidence>
<feature type="compositionally biased region" description="Low complexity" evidence="1">
    <location>
        <begin position="233"/>
        <end position="243"/>
    </location>
</feature>
<gene>
    <name evidence="2" type="ORF">DSTB1V02_LOCUS7473</name>
</gene>
<dbReference type="PANTHER" id="PTHR45872:SF2">
    <property type="entry name" value="RHO GUANINE NUCLEOTIDE EXCHANGE FACTOR 2, ISOFORM D"/>
    <property type="match status" value="1"/>
</dbReference>
<dbReference type="GO" id="GO:0005737">
    <property type="term" value="C:cytoplasm"/>
    <property type="evidence" value="ECO:0007669"/>
    <property type="project" value="TreeGrafter"/>
</dbReference>
<dbReference type="OrthoDB" id="2272012at2759"/>
<feature type="region of interest" description="Disordered" evidence="1">
    <location>
        <begin position="233"/>
        <end position="254"/>
    </location>
</feature>
<dbReference type="AlphaFoldDB" id="A0A7R9A608"/>
<proteinExistence type="predicted"/>
<dbReference type="GO" id="GO:0005085">
    <property type="term" value="F:guanyl-nucleotide exchange factor activity"/>
    <property type="evidence" value="ECO:0007669"/>
    <property type="project" value="TreeGrafter"/>
</dbReference>
<feature type="compositionally biased region" description="Acidic residues" evidence="1">
    <location>
        <begin position="343"/>
        <end position="354"/>
    </location>
</feature>
<keyword evidence="3" id="KW-1185">Reference proteome</keyword>
<feature type="region of interest" description="Disordered" evidence="1">
    <location>
        <begin position="305"/>
        <end position="399"/>
    </location>
</feature>
<feature type="compositionally biased region" description="Low complexity" evidence="1">
    <location>
        <begin position="372"/>
        <end position="387"/>
    </location>
</feature>
<name>A0A7R9A608_9CRUS</name>
<feature type="region of interest" description="Disordered" evidence="1">
    <location>
        <begin position="10"/>
        <end position="105"/>
    </location>
</feature>
<dbReference type="GO" id="GO:0007186">
    <property type="term" value="P:G protein-coupled receptor signaling pathway"/>
    <property type="evidence" value="ECO:0007669"/>
    <property type="project" value="TreeGrafter"/>
</dbReference>
<feature type="compositionally biased region" description="Low complexity" evidence="1">
    <location>
        <begin position="309"/>
        <end position="324"/>
    </location>
</feature>
<dbReference type="EMBL" id="CAJPEV010001523">
    <property type="protein sequence ID" value="CAG0893132.1"/>
    <property type="molecule type" value="Genomic_DNA"/>
</dbReference>
<dbReference type="Proteomes" id="UP000677054">
    <property type="component" value="Unassembled WGS sequence"/>
</dbReference>
<accession>A0A7R9A608</accession>
<evidence type="ECO:0000313" key="3">
    <source>
        <dbReference type="Proteomes" id="UP000677054"/>
    </source>
</evidence>
<feature type="compositionally biased region" description="Basic and acidic residues" evidence="1">
    <location>
        <begin position="10"/>
        <end position="24"/>
    </location>
</feature>
<evidence type="ECO:0000256" key="1">
    <source>
        <dbReference type="SAM" id="MobiDB-lite"/>
    </source>
</evidence>
<dbReference type="EMBL" id="LR901040">
    <property type="protein sequence ID" value="CAD7247648.1"/>
    <property type="molecule type" value="Genomic_DNA"/>
</dbReference>
<protein>
    <submittedName>
        <fullName evidence="2">Uncharacterized protein</fullName>
    </submittedName>
</protein>
<dbReference type="PANTHER" id="PTHR45872">
    <property type="entry name" value="RHO GUANINE NUCLEOTIDE EXCHANGE FACTOR 2, ISOFORM D"/>
    <property type="match status" value="1"/>
</dbReference>
<feature type="compositionally biased region" description="Low complexity" evidence="1">
    <location>
        <begin position="26"/>
        <end position="44"/>
    </location>
</feature>
<sequence length="399" mass="42619">MIWFRHITEATEAYKAREGKHKNPESSVFPDSDSSVPDSSSTSSKLPNDEGLEGETSSSSVETESGNATLSPATPGAPLDARAIACPSPTPTEKGIQQKAGVGSPSTVRRFQRVEILKIAEGSQLISPSEVVVSHGPATILTAEPVLTPIERLRRKDAEIQAALKEKQALVADILQVPASDYEHIVDMALHAPGDKDARELILSSIEQAKLLEGLLNESLRISDEVLIAATSSEASTAVAPSPGGSGSRKANRLPSIPTHRILSISATISSQLTQLLHVVAEREEERERLRKEVKNSREQLHLLLEQKLPSSSPQVLPASSSPAETQNDSPDASPLRGAKAEGDEDEEETEEGDPASCTSSKDRQSSEDSSEAYMDASSSSSHSQSQPVENLSEKAEKT</sequence>
<organism evidence="2">
    <name type="scientific">Darwinula stevensoni</name>
    <dbReference type="NCBI Taxonomy" id="69355"/>
    <lineage>
        <taxon>Eukaryota</taxon>
        <taxon>Metazoa</taxon>
        <taxon>Ecdysozoa</taxon>
        <taxon>Arthropoda</taxon>
        <taxon>Crustacea</taxon>
        <taxon>Oligostraca</taxon>
        <taxon>Ostracoda</taxon>
        <taxon>Podocopa</taxon>
        <taxon>Podocopida</taxon>
        <taxon>Darwinulocopina</taxon>
        <taxon>Darwinuloidea</taxon>
        <taxon>Darwinulidae</taxon>
        <taxon>Darwinula</taxon>
    </lineage>
</organism>
<reference evidence="2" key="1">
    <citation type="submission" date="2020-11" db="EMBL/GenBank/DDBJ databases">
        <authorList>
            <person name="Tran Van P."/>
        </authorList>
    </citation>
    <scope>NUCLEOTIDE SEQUENCE</scope>
</reference>